<evidence type="ECO:0000313" key="7">
    <source>
        <dbReference type="EMBL" id="KAK6323936.1"/>
    </source>
</evidence>
<comment type="caution">
    <text evidence="7">The sequence shown here is derived from an EMBL/GenBank/DDBJ whole genome shotgun (WGS) entry which is preliminary data.</text>
</comment>
<dbReference type="InterPro" id="IPR008381">
    <property type="entry name" value="SDHAF3/Sdh7"/>
</dbReference>
<keyword evidence="5 6" id="KW-0143">Chaperone</keyword>
<comment type="subcellular location">
    <subcellularLocation>
        <location evidence="1 6">Mitochondrion matrix</location>
    </subcellularLocation>
</comment>
<dbReference type="EMBL" id="JAGTTL010000004">
    <property type="protein sequence ID" value="KAK6323936.1"/>
    <property type="molecule type" value="Genomic_DNA"/>
</dbReference>
<evidence type="ECO:0000256" key="5">
    <source>
        <dbReference type="ARBA" id="ARBA00023186"/>
    </source>
</evidence>
<gene>
    <name evidence="7" type="ORF">J4Q44_G00062750</name>
</gene>
<name>A0AAN8MDG9_9TELE</name>
<evidence type="ECO:0000256" key="1">
    <source>
        <dbReference type="ARBA" id="ARBA00004305"/>
    </source>
</evidence>
<comment type="subunit">
    <text evidence="6">Interacts with the iron-sulfur protein subunit within the SDH catalytic dimer.</text>
</comment>
<dbReference type="GO" id="GO:0005759">
    <property type="term" value="C:mitochondrial matrix"/>
    <property type="evidence" value="ECO:0007669"/>
    <property type="project" value="UniProtKB-SubCell"/>
</dbReference>
<organism evidence="7 8">
    <name type="scientific">Coregonus suidteri</name>
    <dbReference type="NCBI Taxonomy" id="861788"/>
    <lineage>
        <taxon>Eukaryota</taxon>
        <taxon>Metazoa</taxon>
        <taxon>Chordata</taxon>
        <taxon>Craniata</taxon>
        <taxon>Vertebrata</taxon>
        <taxon>Euteleostomi</taxon>
        <taxon>Actinopterygii</taxon>
        <taxon>Neopterygii</taxon>
        <taxon>Teleostei</taxon>
        <taxon>Protacanthopterygii</taxon>
        <taxon>Salmoniformes</taxon>
        <taxon>Salmonidae</taxon>
        <taxon>Coregoninae</taxon>
        <taxon>Coregonus</taxon>
    </lineage>
</organism>
<proteinExistence type="inferred from homology"/>
<keyword evidence="3" id="KW-0809">Transit peptide</keyword>
<keyword evidence="4 6" id="KW-0496">Mitochondrion</keyword>
<evidence type="ECO:0000256" key="3">
    <source>
        <dbReference type="ARBA" id="ARBA00022946"/>
    </source>
</evidence>
<sequence length="176" mass="20296">MYNVYPLVDERAECASDGPSRVVSSLGYVASRGILFELILPKLHIYRANNFMANPSHVSRVCSLYKRILLLHRFLPIDLRALGDQYVKDEFRRNKTAAPEEVTVFMREWGNYRDTLQTQVLESAGDRVKKVAFGAELSEGDLKLFEDEQVGQLYELMLESTKPNRQFDIQEEGFKK</sequence>
<dbReference type="CDD" id="cd20270">
    <property type="entry name" value="Complex1_LYR_SDHAF3_LYRM10"/>
    <property type="match status" value="1"/>
</dbReference>
<dbReference type="GO" id="GO:0005758">
    <property type="term" value="C:mitochondrial intermembrane space"/>
    <property type="evidence" value="ECO:0007669"/>
    <property type="project" value="TreeGrafter"/>
</dbReference>
<comment type="similarity">
    <text evidence="2 6">Belongs to the complex I LYR family. SDHAF3 subfamily.</text>
</comment>
<evidence type="ECO:0000313" key="8">
    <source>
        <dbReference type="Proteomes" id="UP001356427"/>
    </source>
</evidence>
<evidence type="ECO:0000256" key="4">
    <source>
        <dbReference type="ARBA" id="ARBA00023128"/>
    </source>
</evidence>
<comment type="function">
    <text evidence="6">Plays an essential role in the assembly of succinate dehydrogenase (SDH), an enzyme complex (also referred to as respiratory complex II) that is a component of both the tricarboxylic acid (TCA) cycle and the mitochondrial electron transport chain, and which couples the oxidation of succinate to fumarate with the reduction of ubiquinone (coenzyme Q) to ubiquinol. Promotes maturation of the iron-sulfur protein subunit of the SDH catalytic dimer, protecting it from the deleterious effects of oxidants. May act together with SDHAF1.</text>
</comment>
<dbReference type="AlphaFoldDB" id="A0AAN8MDG9"/>
<dbReference type="Proteomes" id="UP001356427">
    <property type="component" value="Unassembled WGS sequence"/>
</dbReference>
<dbReference type="Pfam" id="PF13233">
    <property type="entry name" value="Complex1_LYR_2"/>
    <property type="match status" value="1"/>
</dbReference>
<dbReference type="PANTHER" id="PTHR13137">
    <property type="entry name" value="DC11 ACN9 HOMOLOG"/>
    <property type="match status" value="1"/>
</dbReference>
<dbReference type="GO" id="GO:0006105">
    <property type="term" value="P:succinate metabolic process"/>
    <property type="evidence" value="ECO:0007669"/>
    <property type="project" value="TreeGrafter"/>
</dbReference>
<dbReference type="PANTHER" id="PTHR13137:SF6">
    <property type="entry name" value="SUCCINATE DEHYDROGENASE ASSEMBLY FACTOR 3, MITOCHONDRIAL"/>
    <property type="match status" value="1"/>
</dbReference>
<dbReference type="GO" id="GO:0034553">
    <property type="term" value="P:mitochondrial respiratory chain complex II assembly"/>
    <property type="evidence" value="ECO:0007669"/>
    <property type="project" value="UniProtKB-UniRule"/>
</dbReference>
<protein>
    <recommendedName>
        <fullName evidence="6">Succinate dehydrogenase assembly factor 3</fullName>
        <shortName evidence="6">SDH assembly factor 3</shortName>
        <shortName evidence="6">SDHAF3</shortName>
    </recommendedName>
</protein>
<evidence type="ECO:0000256" key="6">
    <source>
        <dbReference type="RuleBase" id="RU368039"/>
    </source>
</evidence>
<evidence type="ECO:0000256" key="2">
    <source>
        <dbReference type="ARBA" id="ARBA00006020"/>
    </source>
</evidence>
<accession>A0AAN8MDG9</accession>
<keyword evidence="8" id="KW-1185">Reference proteome</keyword>
<reference evidence="7 8" key="1">
    <citation type="submission" date="2021-04" db="EMBL/GenBank/DDBJ databases">
        <authorList>
            <person name="De Guttry C."/>
            <person name="Zahm M."/>
            <person name="Klopp C."/>
            <person name="Cabau C."/>
            <person name="Louis A."/>
            <person name="Berthelot C."/>
            <person name="Parey E."/>
            <person name="Roest Crollius H."/>
            <person name="Montfort J."/>
            <person name="Robinson-Rechavi M."/>
            <person name="Bucao C."/>
            <person name="Bouchez O."/>
            <person name="Gislard M."/>
            <person name="Lluch J."/>
            <person name="Milhes M."/>
            <person name="Lampietro C."/>
            <person name="Lopez Roques C."/>
            <person name="Donnadieu C."/>
            <person name="Braasch I."/>
            <person name="Desvignes T."/>
            <person name="Postlethwait J."/>
            <person name="Bobe J."/>
            <person name="Wedekind C."/>
            <person name="Guiguen Y."/>
        </authorList>
    </citation>
    <scope>NUCLEOTIDE SEQUENCE [LARGE SCALE GENOMIC DNA]</scope>
    <source>
        <strain evidence="7">Cs_M1</strain>
        <tissue evidence="7">Blood</tissue>
    </source>
</reference>